<reference evidence="2" key="1">
    <citation type="submission" date="2021-06" db="EMBL/GenBank/DDBJ databases">
        <authorList>
            <person name="Kallberg Y."/>
            <person name="Tangrot J."/>
            <person name="Rosling A."/>
        </authorList>
    </citation>
    <scope>NUCLEOTIDE SEQUENCE</scope>
    <source>
        <strain evidence="2">IA702</strain>
    </source>
</reference>
<keyword evidence="1" id="KW-0732">Signal</keyword>
<evidence type="ECO:0000256" key="1">
    <source>
        <dbReference type="SAM" id="SignalP"/>
    </source>
</evidence>
<name>A0A9N9APZ9_9GLOM</name>
<evidence type="ECO:0000313" key="2">
    <source>
        <dbReference type="EMBL" id="CAG8535933.1"/>
    </source>
</evidence>
<comment type="caution">
    <text evidence="2">The sequence shown here is derived from an EMBL/GenBank/DDBJ whole genome shotgun (WGS) entry which is preliminary data.</text>
</comment>
<dbReference type="EMBL" id="CAJVPJ010000546">
    <property type="protein sequence ID" value="CAG8535933.1"/>
    <property type="molecule type" value="Genomic_DNA"/>
</dbReference>
<feature type="chain" id="PRO_5040111318" evidence="1">
    <location>
        <begin position="25"/>
        <end position="178"/>
    </location>
</feature>
<evidence type="ECO:0000313" key="3">
    <source>
        <dbReference type="Proteomes" id="UP000789572"/>
    </source>
</evidence>
<dbReference type="OrthoDB" id="10315916at2759"/>
<dbReference type="Proteomes" id="UP000789572">
    <property type="component" value="Unassembled WGS sequence"/>
</dbReference>
<accession>A0A9N9APZ9</accession>
<feature type="signal peptide" evidence="1">
    <location>
        <begin position="1"/>
        <end position="24"/>
    </location>
</feature>
<organism evidence="2 3">
    <name type="scientific">Paraglomus occultum</name>
    <dbReference type="NCBI Taxonomy" id="144539"/>
    <lineage>
        <taxon>Eukaryota</taxon>
        <taxon>Fungi</taxon>
        <taxon>Fungi incertae sedis</taxon>
        <taxon>Mucoromycota</taxon>
        <taxon>Glomeromycotina</taxon>
        <taxon>Glomeromycetes</taxon>
        <taxon>Paraglomerales</taxon>
        <taxon>Paraglomeraceae</taxon>
        <taxon>Paraglomus</taxon>
    </lineage>
</organism>
<proteinExistence type="predicted"/>
<dbReference type="AlphaFoldDB" id="A0A9N9APZ9"/>
<gene>
    <name evidence="2" type="ORF">POCULU_LOCUS4292</name>
</gene>
<protein>
    <submittedName>
        <fullName evidence="2">7333_t:CDS:1</fullName>
    </submittedName>
</protein>
<keyword evidence="3" id="KW-1185">Reference proteome</keyword>
<sequence>MYPIFRARFSILTLFLAIIVLSTAVQLPINKPISATLAFKPTSSKSNLHGSFNLFDDRLRSGTMISGSFHSGLDKDHRYLFIAYADSTCNNLTTNRFFKFDVTDTFSFDKLNKIGGTNYIQKTDFTWFWEEDVIVNTAIVAYRNCSKIRSGDEDGDIDEDIHMRWKKFGCGDIKIISG</sequence>